<evidence type="ECO:0000313" key="1">
    <source>
        <dbReference type="EMBL" id="KAF9530469.1"/>
    </source>
</evidence>
<dbReference type="PANTHER" id="PTHR14614">
    <property type="entry name" value="HEPATOCELLULAR CARCINOMA-ASSOCIATED ANTIGEN"/>
    <property type="match status" value="1"/>
</dbReference>
<keyword evidence="2" id="KW-1185">Reference proteome</keyword>
<dbReference type="PANTHER" id="PTHR14614:SF104">
    <property type="entry name" value="N-METHYLTRANSFERASE, PUTATIVE (AFU_ORTHOLOGUE AFUA_1G17750)-RELATED"/>
    <property type="match status" value="1"/>
</dbReference>
<evidence type="ECO:0000313" key="2">
    <source>
        <dbReference type="Proteomes" id="UP000807306"/>
    </source>
</evidence>
<sequence length="298" mass="33457">MNKTSLDSEDILSDSLDMLYDHRPITFSAAGTPFAFMVDKCPIQHNHIPACMHSVVISLQTPDTYAAHWALHASSIWVASIYLANHLQELHLEDHLINSTPQSEKIQLLELGASAGLPSITIAKLFGDRLRDAARRIFITTTDYPDDRLIRTLADNVAANGVATLCRVVPYAWGSDVSPLLWRGAEGGFDVIIAADTIWNPDLHEILIDSLKNTLKKSPTSRVHLVVGLHTGRYTIQSFLDKVILAGFELDGLCERESIGSGERKWEVSRNGEDEKERRKWIVWIQLKWNREALKVQI</sequence>
<name>A0A9P6EKW4_9AGAR</name>
<dbReference type="GO" id="GO:0032259">
    <property type="term" value="P:methylation"/>
    <property type="evidence" value="ECO:0007669"/>
    <property type="project" value="UniProtKB-KW"/>
</dbReference>
<gene>
    <name evidence="1" type="ORF">CPB83DRAFT_850981</name>
</gene>
<comment type="caution">
    <text evidence="1">The sequence shown here is derived from an EMBL/GenBank/DDBJ whole genome shotgun (WGS) entry which is preliminary data.</text>
</comment>
<dbReference type="OrthoDB" id="273771at2759"/>
<dbReference type="Pfam" id="PF10294">
    <property type="entry name" value="Methyltransf_16"/>
    <property type="match status" value="1"/>
</dbReference>
<dbReference type="GO" id="GO:0005737">
    <property type="term" value="C:cytoplasm"/>
    <property type="evidence" value="ECO:0007669"/>
    <property type="project" value="TreeGrafter"/>
</dbReference>
<dbReference type="AlphaFoldDB" id="A0A9P6EKW4"/>
<reference evidence="1" key="1">
    <citation type="submission" date="2020-11" db="EMBL/GenBank/DDBJ databases">
        <authorList>
            <consortium name="DOE Joint Genome Institute"/>
            <person name="Ahrendt S."/>
            <person name="Riley R."/>
            <person name="Andreopoulos W."/>
            <person name="Labutti K."/>
            <person name="Pangilinan J."/>
            <person name="Ruiz-Duenas F.J."/>
            <person name="Barrasa J.M."/>
            <person name="Sanchez-Garcia M."/>
            <person name="Camarero S."/>
            <person name="Miyauchi S."/>
            <person name="Serrano A."/>
            <person name="Linde D."/>
            <person name="Babiker R."/>
            <person name="Drula E."/>
            <person name="Ayuso-Fernandez I."/>
            <person name="Pacheco R."/>
            <person name="Padilla G."/>
            <person name="Ferreira P."/>
            <person name="Barriuso J."/>
            <person name="Kellner H."/>
            <person name="Castanera R."/>
            <person name="Alfaro M."/>
            <person name="Ramirez L."/>
            <person name="Pisabarro A.G."/>
            <person name="Kuo A."/>
            <person name="Tritt A."/>
            <person name="Lipzen A."/>
            <person name="He G."/>
            <person name="Yan M."/>
            <person name="Ng V."/>
            <person name="Cullen D."/>
            <person name="Martin F."/>
            <person name="Rosso M.-N."/>
            <person name="Henrissat B."/>
            <person name="Hibbett D."/>
            <person name="Martinez A.T."/>
            <person name="Grigoriev I.V."/>
        </authorList>
    </citation>
    <scope>NUCLEOTIDE SEQUENCE</scope>
    <source>
        <strain evidence="1">CBS 506.95</strain>
    </source>
</reference>
<protein>
    <submittedName>
        <fullName evidence="1">Methyltransferase-domain-containing protein</fullName>
    </submittedName>
</protein>
<accession>A0A9P6EKW4</accession>
<keyword evidence="1" id="KW-0808">Transferase</keyword>
<dbReference type="Proteomes" id="UP000807306">
    <property type="component" value="Unassembled WGS sequence"/>
</dbReference>
<dbReference type="InterPro" id="IPR019410">
    <property type="entry name" value="Methyltransf_16"/>
</dbReference>
<dbReference type="Gene3D" id="3.40.50.150">
    <property type="entry name" value="Vaccinia Virus protein VP39"/>
    <property type="match status" value="1"/>
</dbReference>
<dbReference type="EMBL" id="MU157840">
    <property type="protein sequence ID" value="KAF9530469.1"/>
    <property type="molecule type" value="Genomic_DNA"/>
</dbReference>
<keyword evidence="1" id="KW-0489">Methyltransferase</keyword>
<organism evidence="1 2">
    <name type="scientific">Crepidotus variabilis</name>
    <dbReference type="NCBI Taxonomy" id="179855"/>
    <lineage>
        <taxon>Eukaryota</taxon>
        <taxon>Fungi</taxon>
        <taxon>Dikarya</taxon>
        <taxon>Basidiomycota</taxon>
        <taxon>Agaricomycotina</taxon>
        <taxon>Agaricomycetes</taxon>
        <taxon>Agaricomycetidae</taxon>
        <taxon>Agaricales</taxon>
        <taxon>Agaricineae</taxon>
        <taxon>Crepidotaceae</taxon>
        <taxon>Crepidotus</taxon>
    </lineage>
</organism>
<dbReference type="GO" id="GO:0008757">
    <property type="term" value="F:S-adenosylmethionine-dependent methyltransferase activity"/>
    <property type="evidence" value="ECO:0007669"/>
    <property type="project" value="UniProtKB-ARBA"/>
</dbReference>
<proteinExistence type="predicted"/>
<dbReference type="SUPFAM" id="SSF53335">
    <property type="entry name" value="S-adenosyl-L-methionine-dependent methyltransferases"/>
    <property type="match status" value="1"/>
</dbReference>
<dbReference type="InterPro" id="IPR029063">
    <property type="entry name" value="SAM-dependent_MTases_sf"/>
</dbReference>